<evidence type="ECO:0000313" key="3">
    <source>
        <dbReference type="Proteomes" id="UP000193986"/>
    </source>
</evidence>
<keyword evidence="3" id="KW-1185">Reference proteome</keyword>
<feature type="compositionally biased region" description="Polar residues" evidence="1">
    <location>
        <begin position="147"/>
        <end position="197"/>
    </location>
</feature>
<dbReference type="EMBL" id="MCFC01000021">
    <property type="protein sequence ID" value="ORY30233.1"/>
    <property type="molecule type" value="Genomic_DNA"/>
</dbReference>
<reference evidence="2 3" key="1">
    <citation type="submission" date="2016-07" db="EMBL/GenBank/DDBJ databases">
        <title>Pervasive Adenine N6-methylation of Active Genes in Fungi.</title>
        <authorList>
            <consortium name="DOE Joint Genome Institute"/>
            <person name="Mondo S.J."/>
            <person name="Dannebaum R.O."/>
            <person name="Kuo R.C."/>
            <person name="Labutti K."/>
            <person name="Haridas S."/>
            <person name="Kuo A."/>
            <person name="Salamov A."/>
            <person name="Ahrendt S.R."/>
            <person name="Lipzen A."/>
            <person name="Sullivan W."/>
            <person name="Andreopoulos W.B."/>
            <person name="Clum A."/>
            <person name="Lindquist E."/>
            <person name="Daum C."/>
            <person name="Ramamoorthy G.K."/>
            <person name="Gryganskyi A."/>
            <person name="Culley D."/>
            <person name="Magnuson J.K."/>
            <person name="James T.Y."/>
            <person name="O'Malley M.A."/>
            <person name="Stajich J.E."/>
            <person name="Spatafora J.W."/>
            <person name="Visel A."/>
            <person name="Grigoriev I.V."/>
        </authorList>
    </citation>
    <scope>NUCLEOTIDE SEQUENCE [LARGE SCALE GENOMIC DNA]</scope>
    <source>
        <strain evidence="2 3">68-887.2</strain>
    </source>
</reference>
<dbReference type="Proteomes" id="UP000193986">
    <property type="component" value="Unassembled WGS sequence"/>
</dbReference>
<organism evidence="2 3">
    <name type="scientific">Naematelia encephala</name>
    <dbReference type="NCBI Taxonomy" id="71784"/>
    <lineage>
        <taxon>Eukaryota</taxon>
        <taxon>Fungi</taxon>
        <taxon>Dikarya</taxon>
        <taxon>Basidiomycota</taxon>
        <taxon>Agaricomycotina</taxon>
        <taxon>Tremellomycetes</taxon>
        <taxon>Tremellales</taxon>
        <taxon>Naemateliaceae</taxon>
        <taxon>Naematelia</taxon>
    </lineage>
</organism>
<name>A0A1Y2B5Y6_9TREE</name>
<evidence type="ECO:0000313" key="2">
    <source>
        <dbReference type="EMBL" id="ORY30233.1"/>
    </source>
</evidence>
<feature type="compositionally biased region" description="Basic residues" evidence="1">
    <location>
        <begin position="84"/>
        <end position="95"/>
    </location>
</feature>
<comment type="caution">
    <text evidence="2">The sequence shown here is derived from an EMBL/GenBank/DDBJ whole genome shotgun (WGS) entry which is preliminary data.</text>
</comment>
<feature type="compositionally biased region" description="Polar residues" evidence="1">
    <location>
        <begin position="62"/>
        <end position="73"/>
    </location>
</feature>
<proteinExistence type="predicted"/>
<protein>
    <submittedName>
        <fullName evidence="2">Uncharacterized protein</fullName>
    </submittedName>
</protein>
<feature type="compositionally biased region" description="Low complexity" evidence="1">
    <location>
        <begin position="130"/>
        <end position="139"/>
    </location>
</feature>
<sequence length="256" mass="28130">MYLNNTAISPSFGLACYINHCLLPHIIQLTPSTTTHTLHIPQLSVRSSTHTLYIMSSRFNSQTYSPKSMSNPTLLEDRTGHKSTPSRKASRHSHTRFYGPTSSTAPSRHRQDGTSHTGGGKSGPSHHSNIRSYISPSSSDRMHEYGTSPTGSGNTRSSRQGNTHGYRGTSSQIESSRLRQQFSATVKTPTNVSQHGSPATALRDDAPADLKWVQEVKARAIKTLRAAATERKNIAIETLGETALDRQEWMCRTLVS</sequence>
<dbReference type="InParanoid" id="A0A1Y2B5Y6"/>
<accession>A0A1Y2B5Y6</accession>
<gene>
    <name evidence="2" type="ORF">BCR39DRAFT_588020</name>
</gene>
<dbReference type="AlphaFoldDB" id="A0A1Y2B5Y6"/>
<feature type="region of interest" description="Disordered" evidence="1">
    <location>
        <begin position="62"/>
        <end position="199"/>
    </location>
</feature>
<evidence type="ECO:0000256" key="1">
    <source>
        <dbReference type="SAM" id="MobiDB-lite"/>
    </source>
</evidence>